<evidence type="ECO:0000256" key="1">
    <source>
        <dbReference type="ARBA" id="ARBA00004613"/>
    </source>
</evidence>
<evidence type="ECO:0000256" key="6">
    <source>
        <dbReference type="ARBA" id="ARBA00022729"/>
    </source>
</evidence>
<comment type="caution">
    <text evidence="12">The sequence shown here is derived from an EMBL/GenBank/DDBJ whole genome shotgun (WGS) entry which is preliminary data.</text>
</comment>
<dbReference type="GO" id="GO:0005576">
    <property type="term" value="C:extracellular region"/>
    <property type="evidence" value="ECO:0007669"/>
    <property type="project" value="UniProtKB-SubCell"/>
</dbReference>
<reference evidence="12 13" key="1">
    <citation type="submission" date="2015-12" db="EMBL/GenBank/DDBJ databases">
        <title>The genome of Folsomia candida.</title>
        <authorList>
            <person name="Faddeeva A."/>
            <person name="Derks M.F."/>
            <person name="Anvar Y."/>
            <person name="Smit S."/>
            <person name="Van Straalen N."/>
            <person name="Roelofs D."/>
        </authorList>
    </citation>
    <scope>NUCLEOTIDE SEQUENCE [LARGE SCALE GENOMIC DNA]</scope>
    <source>
        <strain evidence="12 13">VU population</strain>
        <tissue evidence="12">Whole body</tissue>
    </source>
</reference>
<dbReference type="InterPro" id="IPR051237">
    <property type="entry name" value="Ferric-chelate_Red/DefProt"/>
</dbReference>
<evidence type="ECO:0000313" key="12">
    <source>
        <dbReference type="EMBL" id="OXA50998.1"/>
    </source>
</evidence>
<comment type="subcellular location">
    <subcellularLocation>
        <location evidence="1">Secreted</location>
    </subcellularLocation>
</comment>
<organism evidence="12 13">
    <name type="scientific">Folsomia candida</name>
    <name type="common">Springtail</name>
    <dbReference type="NCBI Taxonomy" id="158441"/>
    <lineage>
        <taxon>Eukaryota</taxon>
        <taxon>Metazoa</taxon>
        <taxon>Ecdysozoa</taxon>
        <taxon>Arthropoda</taxon>
        <taxon>Hexapoda</taxon>
        <taxon>Collembola</taxon>
        <taxon>Entomobryomorpha</taxon>
        <taxon>Isotomoidea</taxon>
        <taxon>Isotomidae</taxon>
        <taxon>Proisotominae</taxon>
        <taxon>Folsomia</taxon>
    </lineage>
</organism>
<accession>A0A226E143</accession>
<dbReference type="Gene3D" id="2.60.40.4060">
    <property type="entry name" value="Reeler domain"/>
    <property type="match status" value="1"/>
</dbReference>
<dbReference type="GO" id="GO:0042742">
    <property type="term" value="P:defense response to bacterium"/>
    <property type="evidence" value="ECO:0007669"/>
    <property type="project" value="UniProtKB-KW"/>
</dbReference>
<dbReference type="OrthoDB" id="6418377at2759"/>
<keyword evidence="6 10" id="KW-0732">Signal</keyword>
<evidence type="ECO:0000256" key="7">
    <source>
        <dbReference type="ARBA" id="ARBA00022859"/>
    </source>
</evidence>
<dbReference type="Pfam" id="PF02014">
    <property type="entry name" value="Reeler"/>
    <property type="match status" value="1"/>
</dbReference>
<keyword evidence="7" id="KW-0391">Immunity</keyword>
<keyword evidence="5" id="KW-0399">Innate immunity</keyword>
<proteinExistence type="inferred from homology"/>
<comment type="similarity">
    <text evidence="2">Belongs to the insect defense protein family.</text>
</comment>
<dbReference type="GO" id="GO:0045087">
    <property type="term" value="P:innate immune response"/>
    <property type="evidence" value="ECO:0007669"/>
    <property type="project" value="UniProtKB-KW"/>
</dbReference>
<evidence type="ECO:0000256" key="5">
    <source>
        <dbReference type="ARBA" id="ARBA00022588"/>
    </source>
</evidence>
<feature type="signal peptide" evidence="10">
    <location>
        <begin position="1"/>
        <end position="20"/>
    </location>
</feature>
<evidence type="ECO:0000256" key="9">
    <source>
        <dbReference type="SAM" id="MobiDB-lite"/>
    </source>
</evidence>
<feature type="region of interest" description="Disordered" evidence="9">
    <location>
        <begin position="147"/>
        <end position="174"/>
    </location>
</feature>
<evidence type="ECO:0000256" key="4">
    <source>
        <dbReference type="ARBA" id="ARBA00022529"/>
    </source>
</evidence>
<keyword evidence="13" id="KW-1185">Reference proteome</keyword>
<evidence type="ECO:0000313" key="13">
    <source>
        <dbReference type="Proteomes" id="UP000198287"/>
    </source>
</evidence>
<dbReference type="CDD" id="cd08544">
    <property type="entry name" value="Reeler"/>
    <property type="match status" value="1"/>
</dbReference>
<evidence type="ECO:0000256" key="10">
    <source>
        <dbReference type="SAM" id="SignalP"/>
    </source>
</evidence>
<dbReference type="EMBL" id="LNIX01000008">
    <property type="protein sequence ID" value="OXA50998.1"/>
    <property type="molecule type" value="Genomic_DNA"/>
</dbReference>
<dbReference type="InterPro" id="IPR002861">
    <property type="entry name" value="Reeler_dom"/>
</dbReference>
<sequence>MWKFLIITIIALNLFHCCNGYSGGAPDSRCGTMVPGHWVSPQTTPSPFHILLSSEQDAKNFGTFDTIGSDNFQSQPVNCFGHENSAMTHKDPVEKHFVNLVWIAPIVENGDDGVYEVRVTFVQNFWTIWPNQTPEKLIRVTRKKRDMMTPINTPDKTENGINTTSTSTSPPSPVSIFVIPQLRDADAQPTVKNTSANNYNNLQGSWDYFKKSWMSFLNYFGF</sequence>
<feature type="compositionally biased region" description="Polar residues" evidence="9">
    <location>
        <begin position="150"/>
        <end position="162"/>
    </location>
</feature>
<keyword evidence="4" id="KW-0929">Antimicrobial</keyword>
<keyword evidence="3" id="KW-0964">Secreted</keyword>
<dbReference type="PANTHER" id="PTHR45828">
    <property type="entry name" value="CYTOCHROME B561/FERRIC REDUCTASE TRANSMEMBRANE"/>
    <property type="match status" value="1"/>
</dbReference>
<feature type="domain" description="Reelin" evidence="11">
    <location>
        <begin position="55"/>
        <end position="129"/>
    </location>
</feature>
<dbReference type="STRING" id="158441.A0A226E143"/>
<gene>
    <name evidence="12" type="ORF">Fcan01_14229</name>
</gene>
<dbReference type="InterPro" id="IPR042307">
    <property type="entry name" value="Reeler_sf"/>
</dbReference>
<feature type="chain" id="PRO_5012668963" evidence="10">
    <location>
        <begin position="21"/>
        <end position="222"/>
    </location>
</feature>
<dbReference type="PANTHER" id="PTHR45828:SF9">
    <property type="entry name" value="CELL WALL INTEGRITY AND STRESS RESPONSE COMPONENT 4-LIKE-RELATED"/>
    <property type="match status" value="1"/>
</dbReference>
<evidence type="ECO:0000256" key="2">
    <source>
        <dbReference type="ARBA" id="ARBA00008501"/>
    </source>
</evidence>
<dbReference type="AlphaFoldDB" id="A0A226E143"/>
<protein>
    <submittedName>
        <fullName evidence="12">Putative defense protein 1</fullName>
    </submittedName>
</protein>
<evidence type="ECO:0000259" key="11">
    <source>
        <dbReference type="Pfam" id="PF02014"/>
    </source>
</evidence>
<keyword evidence="8" id="KW-0044">Antibiotic</keyword>
<name>A0A226E143_FOLCA</name>
<evidence type="ECO:0000256" key="3">
    <source>
        <dbReference type="ARBA" id="ARBA00022525"/>
    </source>
</evidence>
<evidence type="ECO:0000256" key="8">
    <source>
        <dbReference type="ARBA" id="ARBA00023022"/>
    </source>
</evidence>
<dbReference type="GO" id="GO:0016020">
    <property type="term" value="C:membrane"/>
    <property type="evidence" value="ECO:0007669"/>
    <property type="project" value="TreeGrafter"/>
</dbReference>
<dbReference type="Proteomes" id="UP000198287">
    <property type="component" value="Unassembled WGS sequence"/>
</dbReference>